<reference evidence="7" key="1">
    <citation type="submission" date="2022-08" db="UniProtKB">
        <authorList>
            <consortium name="EnsemblMetazoa"/>
        </authorList>
    </citation>
    <scope>IDENTIFICATION</scope>
    <source>
        <strain evidence="7">05x7-T-G4-1.051#20</strain>
    </source>
</reference>
<dbReference type="SMART" id="SM00230">
    <property type="entry name" value="CysPc"/>
    <property type="match status" value="1"/>
</dbReference>
<dbReference type="Pfam" id="PF00648">
    <property type="entry name" value="Peptidase_C2"/>
    <property type="match status" value="1"/>
</dbReference>
<evidence type="ECO:0000256" key="2">
    <source>
        <dbReference type="ARBA" id="ARBA00022670"/>
    </source>
</evidence>
<dbReference type="InterPro" id="IPR022684">
    <property type="entry name" value="Calpain_cysteine_protease"/>
</dbReference>
<evidence type="ECO:0000256" key="3">
    <source>
        <dbReference type="ARBA" id="ARBA00022801"/>
    </source>
</evidence>
<dbReference type="AlphaFoldDB" id="A0A8W8NF76"/>
<dbReference type="PANTHER" id="PTHR10183:SF379">
    <property type="entry name" value="CALPAIN-5"/>
    <property type="match status" value="1"/>
</dbReference>
<dbReference type="InterPro" id="IPR022682">
    <property type="entry name" value="Calpain_domain_III"/>
</dbReference>
<dbReference type="SUPFAM" id="SSF54001">
    <property type="entry name" value="Cysteine proteinases"/>
    <property type="match status" value="1"/>
</dbReference>
<dbReference type="GO" id="GO:0006508">
    <property type="term" value="P:proteolysis"/>
    <property type="evidence" value="ECO:0007669"/>
    <property type="project" value="UniProtKB-KW"/>
</dbReference>
<evidence type="ECO:0000256" key="1">
    <source>
        <dbReference type="ARBA" id="ARBA00007623"/>
    </source>
</evidence>
<organism evidence="7 8">
    <name type="scientific">Magallana gigas</name>
    <name type="common">Pacific oyster</name>
    <name type="synonym">Crassostrea gigas</name>
    <dbReference type="NCBI Taxonomy" id="29159"/>
    <lineage>
        <taxon>Eukaryota</taxon>
        <taxon>Metazoa</taxon>
        <taxon>Spiralia</taxon>
        <taxon>Lophotrochozoa</taxon>
        <taxon>Mollusca</taxon>
        <taxon>Bivalvia</taxon>
        <taxon>Autobranchia</taxon>
        <taxon>Pteriomorphia</taxon>
        <taxon>Ostreida</taxon>
        <taxon>Ostreoidea</taxon>
        <taxon>Ostreidae</taxon>
        <taxon>Magallana</taxon>
    </lineage>
</organism>
<dbReference type="InterPro" id="IPR038765">
    <property type="entry name" value="Papain-like_cys_pep_sf"/>
</dbReference>
<dbReference type="InterPro" id="IPR001300">
    <property type="entry name" value="Peptidase_C2_calpain_cat"/>
</dbReference>
<dbReference type="Proteomes" id="UP000005408">
    <property type="component" value="Unassembled WGS sequence"/>
</dbReference>
<keyword evidence="3" id="KW-0378">Hydrolase</keyword>
<evidence type="ECO:0000256" key="4">
    <source>
        <dbReference type="ARBA" id="ARBA00022807"/>
    </source>
</evidence>
<accession>A0A8W8NF76</accession>
<name>A0A8W8NF76_MAGGI</name>
<keyword evidence="2" id="KW-0645">Protease</keyword>
<dbReference type="PROSITE" id="PS50203">
    <property type="entry name" value="CALPAIN_CAT"/>
    <property type="match status" value="1"/>
</dbReference>
<evidence type="ECO:0000259" key="6">
    <source>
        <dbReference type="PROSITE" id="PS50203"/>
    </source>
</evidence>
<dbReference type="SUPFAM" id="SSF49758">
    <property type="entry name" value="Calpain large subunit, middle domain (domain III)"/>
    <property type="match status" value="1"/>
</dbReference>
<proteinExistence type="inferred from homology"/>
<dbReference type="PANTHER" id="PTHR10183">
    <property type="entry name" value="CALPAIN"/>
    <property type="match status" value="1"/>
</dbReference>
<dbReference type="Gene3D" id="2.60.120.380">
    <property type="match status" value="1"/>
</dbReference>
<dbReference type="Gene3D" id="3.90.70.10">
    <property type="entry name" value="Cysteine proteinases"/>
    <property type="match status" value="1"/>
</dbReference>
<evidence type="ECO:0000313" key="7">
    <source>
        <dbReference type="EnsemblMetazoa" id="G5557.1:cds"/>
    </source>
</evidence>
<dbReference type="GO" id="GO:0005737">
    <property type="term" value="C:cytoplasm"/>
    <property type="evidence" value="ECO:0007669"/>
    <property type="project" value="TreeGrafter"/>
</dbReference>
<protein>
    <recommendedName>
        <fullName evidence="6">Calpain catalytic domain-containing protein</fullName>
    </recommendedName>
</protein>
<feature type="domain" description="Calpain catalytic" evidence="6">
    <location>
        <begin position="62"/>
        <end position="379"/>
    </location>
</feature>
<keyword evidence="4" id="KW-0788">Thiol protease</keyword>
<dbReference type="PRINTS" id="PR00704">
    <property type="entry name" value="CALPAIN"/>
</dbReference>
<evidence type="ECO:0000256" key="5">
    <source>
        <dbReference type="PROSITE-ProRule" id="PRU00239"/>
    </source>
</evidence>
<dbReference type="InterPro" id="IPR036213">
    <property type="entry name" value="Calpain_III_sf"/>
</dbReference>
<sequence>MRDEIERFRKTLFIYSALRYIYVKALSKFMAGNRHNTEVPYQNYDKLKQTILVKRQRGKPELFIDPSFPPDLSSLTYVYIGDDRYERTKFARPLEIYPTGAFAGVCGVWNVPFPWKHFKKRGWIQAAVQVLSLAVRFMEKVIPGYRKCEQNFEEDYIGAFRFNIWRFGQWVETTVDDHLPVLDDKLMYCNALGEPPEFWGALLEKAYAKFNKAYETIEYGDILDALTDLTGAICEYFTPDVNPPEQFFYTLYTSVVNRSLVVCWRNEKRLTWSGFNFEGKEDLASDSDNIRYLHIVTAVSKFPLVDGREVEVVRLRCFFPNEPRWNGKFSNSDTTSWADISKDFFEQYSPLKNKEDNEYWMTLNDFQCNFGGLIICSEADPYHPEGFGLERSYTCKTEKVPDLVYILHSQRRMSERRSSSLKARDHGKMRSYVSEKVKKKVNEIKVTESNLTVKMDTCRRRSTGDATVTSENITHISYPGCISYDHTTEGQLKCQMYTSRKHQSLPHEEIYNSINTRVSIELESSNSTSDISVIISRPHSAPMSSGETDSKYGSSGSVSQLTQSNFLATRKDFFRPRGGWKQIIEQRGCWCKSTSGIQPCNLDLLSKCPRIPITLVRKDDEQKQPRSRSPKKNLILISLLQDYRHGIEHSNNMPVQFGFSLFRCKNAEHGEKKLLSKLQFVSNVESKFEAREIKTRQSLDDGCYVVVPYCLTSGHEGEFLVRIIGEKDMLENKNGCVLS</sequence>
<comment type="caution">
    <text evidence="5">Lacks conserved residue(s) required for the propagation of feature annotation.</text>
</comment>
<evidence type="ECO:0000313" key="8">
    <source>
        <dbReference type="Proteomes" id="UP000005408"/>
    </source>
</evidence>
<keyword evidence="8" id="KW-1185">Reference proteome</keyword>
<dbReference type="GO" id="GO:0004198">
    <property type="term" value="F:calcium-dependent cysteine-type endopeptidase activity"/>
    <property type="evidence" value="ECO:0007669"/>
    <property type="project" value="InterPro"/>
</dbReference>
<dbReference type="Pfam" id="PF01067">
    <property type="entry name" value="Calpain_III"/>
    <property type="match status" value="1"/>
</dbReference>
<dbReference type="EnsemblMetazoa" id="G5557.1">
    <property type="protein sequence ID" value="G5557.1:cds"/>
    <property type="gene ID" value="G5557"/>
</dbReference>
<comment type="similarity">
    <text evidence="1">Belongs to the peptidase C2 family.</text>
</comment>